<keyword evidence="15" id="KW-1185">Reference proteome</keyword>
<evidence type="ECO:0000256" key="7">
    <source>
        <dbReference type="ARBA" id="ARBA00024867"/>
    </source>
</evidence>
<dbReference type="InterPro" id="IPR039420">
    <property type="entry name" value="WalR-like"/>
</dbReference>
<dbReference type="PROSITE" id="PS50110">
    <property type="entry name" value="RESPONSE_REGULATORY"/>
    <property type="match status" value="1"/>
</dbReference>
<dbReference type="InterPro" id="IPR016032">
    <property type="entry name" value="Sig_transdc_resp-reg_C-effctor"/>
</dbReference>
<comment type="function">
    <text evidence="7">May play the central regulatory role in sporulation. It may be an element of the effector pathway responsible for the activation of sporulation genes in response to nutritional stress. Spo0A may act in concert with spo0H (a sigma factor) to control the expression of some genes that are critical to the sporulation process.</text>
</comment>
<dbReference type="CDD" id="cd00383">
    <property type="entry name" value="trans_reg_C"/>
    <property type="match status" value="1"/>
</dbReference>
<evidence type="ECO:0000259" key="11">
    <source>
        <dbReference type="PROSITE" id="PS51755"/>
    </source>
</evidence>
<keyword evidence="2 8" id="KW-0597">Phosphoprotein</keyword>
<dbReference type="GO" id="GO:0032993">
    <property type="term" value="C:protein-DNA complex"/>
    <property type="evidence" value="ECO:0007669"/>
    <property type="project" value="TreeGrafter"/>
</dbReference>
<reference evidence="13 14" key="3">
    <citation type="journal article" name="Genome Announc.">
        <title>Improved Draft Genome Sequence of Clostridium pasteurianum Strain ATCC 6013 (DSM 525) Using a Hybrid Next-Generation Sequencing Approach.</title>
        <authorList>
            <person name="Pyne M.E."/>
            <person name="Utturkar S."/>
            <person name="Brown S.D."/>
            <person name="Moo-Young M."/>
            <person name="Chung D.A."/>
            <person name="Chou C.P."/>
        </authorList>
    </citation>
    <scope>NUCLEOTIDE SEQUENCE [LARGE SCALE GENOMIC DNA]</scope>
    <source>
        <strain evidence="13 14">ATCC 6013</strain>
    </source>
</reference>
<dbReference type="Gene3D" id="1.10.10.10">
    <property type="entry name" value="Winged helix-like DNA-binding domain superfamily/Winged helix DNA-binding domain"/>
    <property type="match status" value="1"/>
</dbReference>
<feature type="DNA-binding region" description="OmpR/PhoB-type" evidence="9">
    <location>
        <begin position="131"/>
        <end position="230"/>
    </location>
</feature>
<dbReference type="KEGG" id="cpat:CLPA_c10410"/>
<dbReference type="GO" id="GO:0006355">
    <property type="term" value="P:regulation of DNA-templated transcription"/>
    <property type="evidence" value="ECO:0007669"/>
    <property type="project" value="InterPro"/>
</dbReference>
<dbReference type="eggNOG" id="COG0745">
    <property type="taxonomic scope" value="Bacteria"/>
</dbReference>
<evidence type="ECO:0000259" key="10">
    <source>
        <dbReference type="PROSITE" id="PS50110"/>
    </source>
</evidence>
<dbReference type="SUPFAM" id="SSF52172">
    <property type="entry name" value="CheY-like"/>
    <property type="match status" value="1"/>
</dbReference>
<dbReference type="SMART" id="SM00448">
    <property type="entry name" value="REC"/>
    <property type="match status" value="1"/>
</dbReference>
<feature type="domain" description="Response regulatory" evidence="10">
    <location>
        <begin position="4"/>
        <end position="117"/>
    </location>
</feature>
<evidence type="ECO:0000256" key="1">
    <source>
        <dbReference type="ARBA" id="ARBA00018672"/>
    </source>
</evidence>
<protein>
    <recommendedName>
        <fullName evidence="1">Stage 0 sporulation protein A homolog</fullName>
    </recommendedName>
</protein>
<evidence type="ECO:0000313" key="12">
    <source>
        <dbReference type="EMBL" id="AJA51129.1"/>
    </source>
</evidence>
<dbReference type="Proteomes" id="UP000030905">
    <property type="component" value="Chromosome"/>
</dbReference>
<dbReference type="InterPro" id="IPR001789">
    <property type="entry name" value="Sig_transdc_resp-reg_receiver"/>
</dbReference>
<dbReference type="PANTHER" id="PTHR48111:SF40">
    <property type="entry name" value="PHOSPHATE REGULON TRANSCRIPTIONAL REGULATORY PROTEIN PHOB"/>
    <property type="match status" value="1"/>
</dbReference>
<dbReference type="GeneID" id="93073239"/>
<sequence length="232" mass="27103">MKYEILIIDDDIDLCILLKKYLKLEGYTVTLCHDGKSGLDKLEYNNYHLIILDVMLPQINGFEVLTNIRQKNNVPVLMLTAKDSEVDKVSGLRLGADDYLTKPFLQSEFVARVQSLIRRYTIFNHPNDLEQQSLSFKGIIINPVQRNVKLNGNDIQLTAKEFDLLYYLASHQGQVFTKKQIYNHVWQDEYAFDDNNIMSLISKLRKKIENKKFHLIYIQTIHGVGYRFNQEV</sequence>
<dbReference type="AlphaFoldDB" id="A0A0H3J006"/>
<dbReference type="Pfam" id="PF00486">
    <property type="entry name" value="Trans_reg_C"/>
    <property type="match status" value="1"/>
</dbReference>
<keyword evidence="6" id="KW-0804">Transcription</keyword>
<keyword evidence="3" id="KW-0902">Two-component regulatory system</keyword>
<dbReference type="FunFam" id="1.10.10.10:FF:000018">
    <property type="entry name" value="DNA-binding response regulator ResD"/>
    <property type="match status" value="1"/>
</dbReference>
<dbReference type="SUPFAM" id="SSF46894">
    <property type="entry name" value="C-terminal effector domain of the bipartite response regulators"/>
    <property type="match status" value="1"/>
</dbReference>
<dbReference type="Gene3D" id="6.10.250.690">
    <property type="match status" value="1"/>
</dbReference>
<dbReference type="InterPro" id="IPR011006">
    <property type="entry name" value="CheY-like_superfamily"/>
</dbReference>
<dbReference type="Pfam" id="PF00072">
    <property type="entry name" value="Response_reg"/>
    <property type="match status" value="1"/>
</dbReference>
<dbReference type="SMART" id="SM00862">
    <property type="entry name" value="Trans_reg_C"/>
    <property type="match status" value="1"/>
</dbReference>
<evidence type="ECO:0000313" key="15">
    <source>
        <dbReference type="Proteomes" id="UP000030905"/>
    </source>
</evidence>
<dbReference type="FunFam" id="3.40.50.2300:FF:000001">
    <property type="entry name" value="DNA-binding response regulator PhoB"/>
    <property type="match status" value="1"/>
</dbReference>
<keyword evidence="5 9" id="KW-0238">DNA-binding</keyword>
<dbReference type="PANTHER" id="PTHR48111">
    <property type="entry name" value="REGULATOR OF RPOS"/>
    <property type="match status" value="1"/>
</dbReference>
<dbReference type="Gene3D" id="3.40.50.2300">
    <property type="match status" value="1"/>
</dbReference>
<reference evidence="13" key="2">
    <citation type="submission" date="2015-10" db="EMBL/GenBank/DDBJ databases">
        <title>Improved Draft Genome Sequence of Clostridium pasteurianum Strain ATCC 6013 (DSM 525) Using a Hybrid Next-Generation Sequencing Approach.</title>
        <authorList>
            <person name="Pyne M.E."/>
            <person name="Utturkar S.M."/>
            <person name="Brown S.D."/>
            <person name="Moo-Young M."/>
            <person name="Chung D.A."/>
            <person name="Chou P.C."/>
        </authorList>
    </citation>
    <scope>NUCLEOTIDE SEQUENCE</scope>
    <source>
        <strain evidence="13">ATCC 6013</strain>
    </source>
</reference>
<name>A0A0H3J006_CLOPA</name>
<evidence type="ECO:0000256" key="4">
    <source>
        <dbReference type="ARBA" id="ARBA00023015"/>
    </source>
</evidence>
<evidence type="ECO:0000313" key="13">
    <source>
        <dbReference type="EMBL" id="KRU12863.1"/>
    </source>
</evidence>
<dbReference type="InterPro" id="IPR036388">
    <property type="entry name" value="WH-like_DNA-bd_sf"/>
</dbReference>
<dbReference type="PROSITE" id="PS51755">
    <property type="entry name" value="OMPR_PHOB"/>
    <property type="match status" value="1"/>
</dbReference>
<dbReference type="KEGG" id="cpae:CPAST_c10410"/>
<proteinExistence type="predicted"/>
<gene>
    <name evidence="12" type="primary">walR1</name>
    <name evidence="12" type="ORF">CLPA_c10410</name>
    <name evidence="13" type="ORF">CP6013_02111</name>
</gene>
<dbReference type="GO" id="GO:0005829">
    <property type="term" value="C:cytosol"/>
    <property type="evidence" value="ECO:0007669"/>
    <property type="project" value="TreeGrafter"/>
</dbReference>
<dbReference type="EMBL" id="JPGY02000001">
    <property type="protein sequence ID" value="KRU12863.1"/>
    <property type="molecule type" value="Genomic_DNA"/>
</dbReference>
<reference evidence="12 15" key="1">
    <citation type="journal article" date="2015" name="Genome Announc.">
        <title>Complete Genome Sequence of the Nitrogen-Fixing and Solvent-Producing Clostridium pasteurianum DSM 525.</title>
        <authorList>
            <person name="Poehlein A."/>
            <person name="Grosse-Honebrink A."/>
            <person name="Zhang Y."/>
            <person name="Minton N.P."/>
            <person name="Daniel R."/>
        </authorList>
    </citation>
    <scope>NUCLEOTIDE SEQUENCE [LARGE SCALE GENOMIC DNA]</scope>
    <source>
        <strain evidence="12">DSM 525</strain>
        <strain evidence="15">DSM 525 / ATCC 6013</strain>
    </source>
</reference>
<dbReference type="InterPro" id="IPR001867">
    <property type="entry name" value="OmpR/PhoB-type_DNA-bd"/>
</dbReference>
<evidence type="ECO:0000256" key="3">
    <source>
        <dbReference type="ARBA" id="ARBA00023012"/>
    </source>
</evidence>
<evidence type="ECO:0000256" key="8">
    <source>
        <dbReference type="PROSITE-ProRule" id="PRU00169"/>
    </source>
</evidence>
<dbReference type="EMBL" id="CP009268">
    <property type="protein sequence ID" value="AJA51129.1"/>
    <property type="molecule type" value="Genomic_DNA"/>
</dbReference>
<accession>A0A0H3J006</accession>
<evidence type="ECO:0000256" key="6">
    <source>
        <dbReference type="ARBA" id="ARBA00023163"/>
    </source>
</evidence>
<evidence type="ECO:0000256" key="9">
    <source>
        <dbReference type="PROSITE-ProRule" id="PRU01091"/>
    </source>
</evidence>
<feature type="domain" description="OmpR/PhoB-type" evidence="11">
    <location>
        <begin position="131"/>
        <end position="230"/>
    </location>
</feature>
<dbReference type="GO" id="GO:0000156">
    <property type="term" value="F:phosphorelay response regulator activity"/>
    <property type="evidence" value="ECO:0007669"/>
    <property type="project" value="TreeGrafter"/>
</dbReference>
<evidence type="ECO:0000256" key="5">
    <source>
        <dbReference type="ARBA" id="ARBA00023125"/>
    </source>
</evidence>
<organism evidence="12 15">
    <name type="scientific">Clostridium pasteurianum DSM 525 = ATCC 6013</name>
    <dbReference type="NCBI Taxonomy" id="1262449"/>
    <lineage>
        <taxon>Bacteria</taxon>
        <taxon>Bacillati</taxon>
        <taxon>Bacillota</taxon>
        <taxon>Clostridia</taxon>
        <taxon>Eubacteriales</taxon>
        <taxon>Clostridiaceae</taxon>
        <taxon>Clostridium</taxon>
    </lineage>
</organism>
<evidence type="ECO:0000313" key="14">
    <source>
        <dbReference type="Proteomes" id="UP000028042"/>
    </source>
</evidence>
<feature type="modified residue" description="4-aspartylphosphate" evidence="8">
    <location>
        <position position="53"/>
    </location>
</feature>
<dbReference type="PATRIC" id="fig|1262449.3.peg.1926"/>
<dbReference type="GO" id="GO:0000976">
    <property type="term" value="F:transcription cis-regulatory region binding"/>
    <property type="evidence" value="ECO:0007669"/>
    <property type="project" value="TreeGrafter"/>
</dbReference>
<keyword evidence="4" id="KW-0805">Transcription regulation</keyword>
<evidence type="ECO:0000256" key="2">
    <source>
        <dbReference type="ARBA" id="ARBA00022553"/>
    </source>
</evidence>
<dbReference type="Proteomes" id="UP000028042">
    <property type="component" value="Unassembled WGS sequence"/>
</dbReference>
<dbReference type="RefSeq" id="WP_003444632.1">
    <property type="nucleotide sequence ID" value="NZ_ANZB01000005.1"/>
</dbReference>